<accession>A0ABQ8IG97</accession>
<dbReference type="Proteomes" id="UP000827721">
    <property type="component" value="Unassembled WGS sequence"/>
</dbReference>
<dbReference type="Gene3D" id="3.40.50.300">
    <property type="entry name" value="P-loop containing nucleotide triphosphate hydrolases"/>
    <property type="match status" value="1"/>
</dbReference>
<dbReference type="SUPFAM" id="SSF52540">
    <property type="entry name" value="P-loop containing nucleoside triphosphate hydrolases"/>
    <property type="match status" value="1"/>
</dbReference>
<dbReference type="Gene3D" id="1.10.10.10">
    <property type="entry name" value="Winged helix-like DNA-binding domain superfamily/Winged helix DNA-binding domain"/>
    <property type="match status" value="1"/>
</dbReference>
<dbReference type="CDD" id="cd14798">
    <property type="entry name" value="RX-CC_like"/>
    <property type="match status" value="1"/>
</dbReference>
<dbReference type="InterPro" id="IPR038005">
    <property type="entry name" value="RX-like_CC"/>
</dbReference>
<dbReference type="PANTHER" id="PTHR36766">
    <property type="entry name" value="PLANT BROAD-SPECTRUM MILDEW RESISTANCE PROTEIN RPW8"/>
    <property type="match status" value="1"/>
</dbReference>
<keyword evidence="2" id="KW-0677">Repeat</keyword>
<feature type="domain" description="NB-ARC" evidence="7">
    <location>
        <begin position="235"/>
        <end position="389"/>
    </location>
</feature>
<keyword evidence="12" id="KW-1185">Reference proteome</keyword>
<evidence type="ECO:0000256" key="5">
    <source>
        <dbReference type="ARBA" id="ARBA00022840"/>
    </source>
</evidence>
<evidence type="ECO:0000259" key="7">
    <source>
        <dbReference type="Pfam" id="PF00931"/>
    </source>
</evidence>
<protein>
    <recommendedName>
        <fullName evidence="13">Disease resistance protein RGA3</fullName>
    </recommendedName>
</protein>
<sequence>MGEEERWGGAVSLLGEEERRKKTDVQSSPLKKKKKKKEKKMADAIVSSVLEQLTSSIGQQIEQDVKLIWGASKEVKRLTNSFQSIRAVLLDAEQREVMEKTVRVWLDRLKDVSYDVEDVLDEWNTSKLKLQIERHQNQNAIVLKKKVCSFLFSPCFCFRQVVLHHDIALKIKEINENLDDIVKDKERYNFNTIGSYVQQHHRAESISLIDESKICGRDTETNTLISKLLCESSDHKEDLHVISLVGMGGIGKTALAQLVYNNNKVINNFEIRIWVCVSEPFDKLMIAKAIIETLEGRASDLSTLQPILERISESLKGKKFLLILDDVWTEDYKDWEPFHHCLKNGVYGSKGLVTTRKQTTALVLRSTDIISIEELSEEQCWPLFRQLAFFGRPDKECEELEHIGREIVRKCKGLPLAVKTMGSLLCFKKSRIEWENIMENKMWELEEFEKGIFLPLLLSYNDLPPMVKRCFSYCAIFPKDHHLIKDDLIRLWMAQGYLKLERNKEMEIVGEEYFNILATRSFFQDFVKDKLDNILGCKMHDMVHDFAQFLTKNECLATKVEDFGEVNTSLLFEKVHHLMLIVDEETPYPMSLSNFKNLRSLLILFGRLGSTYSSNEVLLKLLDQNRCLRAVEMSGTTKLDMIRGGLFFDLISFKEVPREIGKLMHLRCLNLSNNLSIIMLPETLCELYNLQELNFGKCTNLRELPQGMGKLVNLRHLINHRTDSLSYMPRGMEKLTGLRTLSEFHVSGDGKACPVECLNNFNHLQGRVHIRGLGNLKNASEARKLEIRNKKNVLGMGFGFNGSDSMNNEAILEALQPHPNLKCLEITKYSGNTVFPDWMVLLNNLSEINLRECINCENFPPLGKLSSLESIYLARMHKVKRLGNEFLGIECENASSSSLVFFPKLKRLMFYDMEEWEEWDFVIGREGEDDHVTIMPSLHYLEINSCPKLKVLPKQLLQGEGLTYLFICGCPLLSERYRKGTGHNWTEISHIPVIQIDGDLAKHGFVKVLQTDADYVKYETDSEKLAHKFLVKVALAKRQILEDKQRKHFLVRIQFLKVQGARQPLIATVHEEDKVGRSEPPMVLTRYAGFTIGLVDSLIDAAPGLYILG</sequence>
<dbReference type="Gene3D" id="3.80.10.10">
    <property type="entry name" value="Ribonuclease Inhibitor"/>
    <property type="match status" value="2"/>
</dbReference>
<dbReference type="PRINTS" id="PR00364">
    <property type="entry name" value="DISEASERSIST"/>
</dbReference>
<dbReference type="PANTHER" id="PTHR36766:SF45">
    <property type="entry name" value="NB-ARC DOMAIN-CONTAINING PROTEIN"/>
    <property type="match status" value="1"/>
</dbReference>
<evidence type="ECO:0000256" key="3">
    <source>
        <dbReference type="ARBA" id="ARBA00022741"/>
    </source>
</evidence>
<evidence type="ECO:0000313" key="11">
    <source>
        <dbReference type="EMBL" id="KAH7575688.1"/>
    </source>
</evidence>
<gene>
    <name evidence="11" type="ORF">JRO89_XS02G0194500</name>
</gene>
<evidence type="ECO:0000259" key="9">
    <source>
        <dbReference type="Pfam" id="PF23559"/>
    </source>
</evidence>
<keyword evidence="3" id="KW-0547">Nucleotide-binding</keyword>
<comment type="caution">
    <text evidence="11">The sequence shown here is derived from an EMBL/GenBank/DDBJ whole genome shotgun (WGS) entry which is preliminary data.</text>
</comment>
<evidence type="ECO:0000256" key="6">
    <source>
        <dbReference type="SAM" id="MobiDB-lite"/>
    </source>
</evidence>
<dbReference type="InterPro" id="IPR036388">
    <property type="entry name" value="WH-like_DNA-bd_sf"/>
</dbReference>
<dbReference type="Pfam" id="PF00931">
    <property type="entry name" value="NB-ARC"/>
    <property type="match status" value="1"/>
</dbReference>
<feature type="domain" description="Disease resistance protein winged helix" evidence="9">
    <location>
        <begin position="476"/>
        <end position="547"/>
    </location>
</feature>
<keyword evidence="1" id="KW-0433">Leucine-rich repeat</keyword>
<dbReference type="InterPro" id="IPR041118">
    <property type="entry name" value="Rx_N"/>
</dbReference>
<feature type="domain" description="R13L1/DRL21-like LRR repeat region" evidence="10">
    <location>
        <begin position="756"/>
        <end position="876"/>
    </location>
</feature>
<evidence type="ECO:0000256" key="4">
    <source>
        <dbReference type="ARBA" id="ARBA00022821"/>
    </source>
</evidence>
<organism evidence="11 12">
    <name type="scientific">Xanthoceras sorbifolium</name>
    <dbReference type="NCBI Taxonomy" id="99658"/>
    <lineage>
        <taxon>Eukaryota</taxon>
        <taxon>Viridiplantae</taxon>
        <taxon>Streptophyta</taxon>
        <taxon>Embryophyta</taxon>
        <taxon>Tracheophyta</taxon>
        <taxon>Spermatophyta</taxon>
        <taxon>Magnoliopsida</taxon>
        <taxon>eudicotyledons</taxon>
        <taxon>Gunneridae</taxon>
        <taxon>Pentapetalae</taxon>
        <taxon>rosids</taxon>
        <taxon>malvids</taxon>
        <taxon>Sapindales</taxon>
        <taxon>Sapindaceae</taxon>
        <taxon>Xanthoceroideae</taxon>
        <taxon>Xanthoceras</taxon>
    </lineage>
</organism>
<dbReference type="Pfam" id="PF23559">
    <property type="entry name" value="WHD_DRP"/>
    <property type="match status" value="1"/>
</dbReference>
<keyword evidence="4" id="KW-0611">Plant defense</keyword>
<evidence type="ECO:0008006" key="13">
    <source>
        <dbReference type="Google" id="ProtNLM"/>
    </source>
</evidence>
<evidence type="ECO:0000256" key="2">
    <source>
        <dbReference type="ARBA" id="ARBA00022737"/>
    </source>
</evidence>
<dbReference type="InterPro" id="IPR042197">
    <property type="entry name" value="Apaf_helical"/>
</dbReference>
<feature type="domain" description="Disease resistance N-terminal" evidence="8">
    <location>
        <begin position="45"/>
        <end position="135"/>
    </location>
</feature>
<dbReference type="Gene3D" id="1.20.5.4130">
    <property type="match status" value="1"/>
</dbReference>
<dbReference type="SUPFAM" id="SSF52058">
    <property type="entry name" value="L domain-like"/>
    <property type="match status" value="1"/>
</dbReference>
<evidence type="ECO:0000313" key="12">
    <source>
        <dbReference type="Proteomes" id="UP000827721"/>
    </source>
</evidence>
<evidence type="ECO:0000259" key="10">
    <source>
        <dbReference type="Pfam" id="PF25019"/>
    </source>
</evidence>
<dbReference type="Gene3D" id="1.10.8.430">
    <property type="entry name" value="Helical domain of apoptotic protease-activating factors"/>
    <property type="match status" value="1"/>
</dbReference>
<feature type="region of interest" description="Disordered" evidence="6">
    <location>
        <begin position="1"/>
        <end position="37"/>
    </location>
</feature>
<dbReference type="InterPro" id="IPR032675">
    <property type="entry name" value="LRR_dom_sf"/>
</dbReference>
<dbReference type="InterPro" id="IPR058922">
    <property type="entry name" value="WHD_DRP"/>
</dbReference>
<dbReference type="InterPro" id="IPR056789">
    <property type="entry name" value="LRR_R13L1-DRL21"/>
</dbReference>
<evidence type="ECO:0000256" key="1">
    <source>
        <dbReference type="ARBA" id="ARBA00022614"/>
    </source>
</evidence>
<dbReference type="Pfam" id="PF25019">
    <property type="entry name" value="LRR_R13L1-DRL21"/>
    <property type="match status" value="1"/>
</dbReference>
<name>A0ABQ8IG97_9ROSI</name>
<dbReference type="Pfam" id="PF18052">
    <property type="entry name" value="Rx_N"/>
    <property type="match status" value="1"/>
</dbReference>
<dbReference type="InterPro" id="IPR002182">
    <property type="entry name" value="NB-ARC"/>
</dbReference>
<reference evidence="11 12" key="1">
    <citation type="submission" date="2021-02" db="EMBL/GenBank/DDBJ databases">
        <title>Plant Genome Project.</title>
        <authorList>
            <person name="Zhang R.-G."/>
        </authorList>
    </citation>
    <scope>NUCLEOTIDE SEQUENCE [LARGE SCALE GENOMIC DNA]</scope>
    <source>
        <tissue evidence="11">Leaves</tissue>
    </source>
</reference>
<dbReference type="InterPro" id="IPR027417">
    <property type="entry name" value="P-loop_NTPase"/>
</dbReference>
<proteinExistence type="predicted"/>
<keyword evidence="5" id="KW-0067">ATP-binding</keyword>
<dbReference type="EMBL" id="JAFEMO010000002">
    <property type="protein sequence ID" value="KAH7575688.1"/>
    <property type="molecule type" value="Genomic_DNA"/>
</dbReference>
<evidence type="ECO:0000259" key="8">
    <source>
        <dbReference type="Pfam" id="PF18052"/>
    </source>
</evidence>